<accession>X2LCA2</accession>
<sequence>MESNPYQAPGANVAETVEEQLAGRGERLVAAIIDTIILLAILLPMMFATGYFEQAARGEVGIGKMISYGLAGFLVFLIVQGWPLNQSAQTWGKKVLGIRIALLDGTQPTFGTLILKRYLPVQVASAIPVLGTVLGLINVLLIFRGDRRCGHDLIAGTQVLKN</sequence>
<feature type="transmembrane region" description="Helical" evidence="6">
    <location>
        <begin position="28"/>
        <end position="53"/>
    </location>
</feature>
<dbReference type="GO" id="GO:0005886">
    <property type="term" value="C:plasma membrane"/>
    <property type="evidence" value="ECO:0007669"/>
    <property type="project" value="UniProtKB-SubCell"/>
</dbReference>
<evidence type="ECO:0000256" key="1">
    <source>
        <dbReference type="ARBA" id="ARBA00004651"/>
    </source>
</evidence>
<dbReference type="PANTHER" id="PTHR36115">
    <property type="entry name" value="PROLINE-RICH ANTIGEN HOMOLOG-RELATED"/>
    <property type="match status" value="1"/>
</dbReference>
<protein>
    <submittedName>
        <fullName evidence="8">RDD family domain-containing protein</fullName>
    </submittedName>
</protein>
<keyword evidence="2" id="KW-1003">Cell membrane</keyword>
<feature type="transmembrane region" description="Helical" evidence="6">
    <location>
        <begin position="123"/>
        <end position="143"/>
    </location>
</feature>
<comment type="subcellular location">
    <subcellularLocation>
        <location evidence="1">Cell membrane</location>
        <topology evidence="1">Multi-pass membrane protein</topology>
    </subcellularLocation>
</comment>
<evidence type="ECO:0000313" key="8">
    <source>
        <dbReference type="EMBL" id="AHN97908.1"/>
    </source>
</evidence>
<evidence type="ECO:0000256" key="4">
    <source>
        <dbReference type="ARBA" id="ARBA00022989"/>
    </source>
</evidence>
<evidence type="ECO:0000256" key="6">
    <source>
        <dbReference type="SAM" id="Phobius"/>
    </source>
</evidence>
<feature type="transmembrane region" description="Helical" evidence="6">
    <location>
        <begin position="65"/>
        <end position="84"/>
    </location>
</feature>
<dbReference type="InterPro" id="IPR051791">
    <property type="entry name" value="Pra-immunoreactive"/>
</dbReference>
<dbReference type="InterPro" id="IPR010432">
    <property type="entry name" value="RDD"/>
</dbReference>
<dbReference type="AlphaFoldDB" id="X2LCA2"/>
<dbReference type="PANTHER" id="PTHR36115:SF4">
    <property type="entry name" value="MEMBRANE PROTEIN"/>
    <property type="match status" value="1"/>
</dbReference>
<name>X2LCA2_9BACT</name>
<dbReference type="Pfam" id="PF06271">
    <property type="entry name" value="RDD"/>
    <property type="match status" value="1"/>
</dbReference>
<reference evidence="8" key="1">
    <citation type="submission" date="2013-10" db="EMBL/GenBank/DDBJ databases">
        <title>Functional metagenomics reveals novel beta-galactosidases not predictable from gene sequences.</title>
        <authorList>
            <person name="Cheng J."/>
            <person name="Engel K."/>
            <person name="Romantsov T."/>
            <person name="Neufeld J.D."/>
            <person name="Rose D.R."/>
            <person name="Charles T.C."/>
        </authorList>
    </citation>
    <scope>NUCLEOTIDE SEQUENCE</scope>
</reference>
<evidence type="ECO:0000256" key="5">
    <source>
        <dbReference type="ARBA" id="ARBA00023136"/>
    </source>
</evidence>
<evidence type="ECO:0000259" key="7">
    <source>
        <dbReference type="Pfam" id="PF06271"/>
    </source>
</evidence>
<feature type="domain" description="RDD" evidence="7">
    <location>
        <begin position="22"/>
        <end position="156"/>
    </location>
</feature>
<evidence type="ECO:0000256" key="3">
    <source>
        <dbReference type="ARBA" id="ARBA00022692"/>
    </source>
</evidence>
<keyword evidence="4 6" id="KW-1133">Transmembrane helix</keyword>
<keyword evidence="3 6" id="KW-0812">Transmembrane</keyword>
<keyword evidence="5 6" id="KW-0472">Membrane</keyword>
<proteinExistence type="predicted"/>
<dbReference type="EMBL" id="KF796605">
    <property type="protein sequence ID" value="AHN97908.1"/>
    <property type="molecule type" value="Genomic_DNA"/>
</dbReference>
<evidence type="ECO:0000256" key="2">
    <source>
        <dbReference type="ARBA" id="ARBA00022475"/>
    </source>
</evidence>
<organism evidence="8">
    <name type="scientific">uncultured bacterium lac153</name>
    <dbReference type="NCBI Taxonomy" id="1447239"/>
    <lineage>
        <taxon>Bacteria</taxon>
        <taxon>environmental samples</taxon>
    </lineage>
</organism>